<name>A0A067G3H4_CITSI</name>
<dbReference type="AlphaFoldDB" id="A0A067G3H4"/>
<gene>
    <name evidence="4" type="ORF">CISIN_1g0068981mg</name>
</gene>
<evidence type="ECO:0000313" key="4">
    <source>
        <dbReference type="EMBL" id="KDO70026.1"/>
    </source>
</evidence>
<dbReference type="SUPFAM" id="SSF48371">
    <property type="entry name" value="ARM repeat"/>
    <property type="match status" value="1"/>
</dbReference>
<dbReference type="EMBL" id="KK784891">
    <property type="protein sequence ID" value="KDO70026.1"/>
    <property type="molecule type" value="Genomic_DNA"/>
</dbReference>
<keyword evidence="3" id="KW-0812">Transmembrane</keyword>
<dbReference type="PROSITE" id="PS50077">
    <property type="entry name" value="HEAT_REPEAT"/>
    <property type="match status" value="1"/>
</dbReference>
<accession>A0A067G3H4</accession>
<evidence type="ECO:0000256" key="1">
    <source>
        <dbReference type="ARBA" id="ARBA00022737"/>
    </source>
</evidence>
<dbReference type="Gene3D" id="1.25.10.10">
    <property type="entry name" value="Leucine-rich Repeat Variant"/>
    <property type="match status" value="1"/>
</dbReference>
<dbReference type="Proteomes" id="UP000027120">
    <property type="component" value="Unassembled WGS sequence"/>
</dbReference>
<dbReference type="PANTHER" id="PTHR10648">
    <property type="entry name" value="SERINE/THREONINE-PROTEIN PHOSPHATASE PP2A 65 KDA REGULATORY SUBUNIT"/>
    <property type="match status" value="1"/>
</dbReference>
<keyword evidence="1" id="KW-0677">Repeat</keyword>
<protein>
    <submittedName>
        <fullName evidence="4">Uncharacterized protein</fullName>
    </submittedName>
</protein>
<feature type="repeat" description="HEAT" evidence="2">
    <location>
        <begin position="35"/>
        <end position="71"/>
    </location>
</feature>
<reference evidence="4 5" key="1">
    <citation type="submission" date="2014-04" db="EMBL/GenBank/DDBJ databases">
        <authorList>
            <consortium name="International Citrus Genome Consortium"/>
            <person name="Gmitter F."/>
            <person name="Chen C."/>
            <person name="Farmerie W."/>
            <person name="Harkins T."/>
            <person name="Desany B."/>
            <person name="Mohiuddin M."/>
            <person name="Kodira C."/>
            <person name="Borodovsky M."/>
            <person name="Lomsadze A."/>
            <person name="Burns P."/>
            <person name="Jenkins J."/>
            <person name="Prochnik S."/>
            <person name="Shu S."/>
            <person name="Chapman J."/>
            <person name="Pitluck S."/>
            <person name="Schmutz J."/>
            <person name="Rokhsar D."/>
        </authorList>
    </citation>
    <scope>NUCLEOTIDE SEQUENCE</scope>
</reference>
<sequence length="146" mass="16770">LEMINNPHYLYRMTILRAISLLAPVMGSEITCSRLLPVVINASKDRVPNIKFNVAKVLQSLIPIVDQSVSTFSVSPFSFMLYLNVNNFNVGFIFAAFPLVLFSCLALNYCHRWWRKQSVPVWLSSLRIQMLMSVFLPLKPFSRLIM</sequence>
<evidence type="ECO:0000256" key="2">
    <source>
        <dbReference type="PROSITE-ProRule" id="PRU00103"/>
    </source>
</evidence>
<evidence type="ECO:0000256" key="3">
    <source>
        <dbReference type="SAM" id="Phobius"/>
    </source>
</evidence>
<dbReference type="STRING" id="2711.A0A067G3H4"/>
<keyword evidence="3" id="KW-1133">Transmembrane helix</keyword>
<dbReference type="InterPro" id="IPR011989">
    <property type="entry name" value="ARM-like"/>
</dbReference>
<feature type="non-terminal residue" evidence="4">
    <location>
        <position position="1"/>
    </location>
</feature>
<keyword evidence="5" id="KW-1185">Reference proteome</keyword>
<dbReference type="InterPro" id="IPR016024">
    <property type="entry name" value="ARM-type_fold"/>
</dbReference>
<dbReference type="InterPro" id="IPR021133">
    <property type="entry name" value="HEAT_type_2"/>
</dbReference>
<proteinExistence type="predicted"/>
<keyword evidence="3" id="KW-0472">Membrane</keyword>
<dbReference type="PANTHER" id="PTHR10648:SF36">
    <property type="entry name" value="SERINE_THREONINE-PROTEIN PHOSPHATASE 2A 65 KDA REGULATORY SUBUNIT A BETA ISOFORM-RELATED"/>
    <property type="match status" value="1"/>
</dbReference>
<organism evidence="4 5">
    <name type="scientific">Citrus sinensis</name>
    <name type="common">Sweet orange</name>
    <name type="synonym">Citrus aurantium var. sinensis</name>
    <dbReference type="NCBI Taxonomy" id="2711"/>
    <lineage>
        <taxon>Eukaryota</taxon>
        <taxon>Viridiplantae</taxon>
        <taxon>Streptophyta</taxon>
        <taxon>Embryophyta</taxon>
        <taxon>Tracheophyta</taxon>
        <taxon>Spermatophyta</taxon>
        <taxon>Magnoliopsida</taxon>
        <taxon>eudicotyledons</taxon>
        <taxon>Gunneridae</taxon>
        <taxon>Pentapetalae</taxon>
        <taxon>rosids</taxon>
        <taxon>malvids</taxon>
        <taxon>Sapindales</taxon>
        <taxon>Rutaceae</taxon>
        <taxon>Aurantioideae</taxon>
        <taxon>Citrus</taxon>
    </lineage>
</organism>
<dbReference type="InterPro" id="IPR051023">
    <property type="entry name" value="PP2A_Regulatory_Subunit_A"/>
</dbReference>
<feature type="transmembrane region" description="Helical" evidence="3">
    <location>
        <begin position="88"/>
        <end position="107"/>
    </location>
</feature>
<evidence type="ECO:0000313" key="5">
    <source>
        <dbReference type="Proteomes" id="UP000027120"/>
    </source>
</evidence>